<keyword evidence="2" id="KW-0806">Transcription termination</keyword>
<name>A0A833XYA5_JUGRE</name>
<keyword evidence="2" id="KW-0805">Transcription regulation</keyword>
<evidence type="ECO:0000313" key="5">
    <source>
        <dbReference type="EMBL" id="KAF5479786.1"/>
    </source>
</evidence>
<gene>
    <name evidence="5" type="ORF">F2P56_000578</name>
</gene>
<dbReference type="SMART" id="SM00733">
    <property type="entry name" value="Mterf"/>
    <property type="match status" value="2"/>
</dbReference>
<protein>
    <submittedName>
        <fullName evidence="5">Uncharacterized protein</fullName>
    </submittedName>
</protein>
<dbReference type="Gramene" id="Jr01_06270_p1">
    <property type="protein sequence ID" value="cds.Jr01_06270_p1"/>
    <property type="gene ID" value="Jr01_06270"/>
</dbReference>
<dbReference type="InterPro" id="IPR003690">
    <property type="entry name" value="MTERF"/>
</dbReference>
<accession>A0A833XYA5</accession>
<reference evidence="5" key="2">
    <citation type="submission" date="2020-03" db="EMBL/GenBank/DDBJ databases">
        <title>Walnut 2.0.</title>
        <authorList>
            <person name="Marrano A."/>
            <person name="Britton M."/>
            <person name="Zimin A.V."/>
            <person name="Zaini P.A."/>
            <person name="Workman R."/>
            <person name="Puiu D."/>
            <person name="Bianco L."/>
            <person name="Allen B.J."/>
            <person name="Troggio M."/>
            <person name="Leslie C.A."/>
            <person name="Timp W."/>
            <person name="Dendekar A."/>
            <person name="Salzberg S.L."/>
            <person name="Neale D.B."/>
        </authorList>
    </citation>
    <scope>NUCLEOTIDE SEQUENCE</scope>
    <source>
        <tissue evidence="5">Leaves</tissue>
    </source>
</reference>
<dbReference type="PANTHER" id="PTHR13068:SF236">
    <property type="entry name" value="OS02G0749800 PROTEIN"/>
    <property type="match status" value="1"/>
</dbReference>
<reference evidence="5" key="1">
    <citation type="submission" date="2015-10" db="EMBL/GenBank/DDBJ databases">
        <authorList>
            <person name="Martinez-Garcia P.J."/>
            <person name="Crepeau M.W."/>
            <person name="Puiu D."/>
            <person name="Gonzalez-Ibeas D."/>
            <person name="Whalen J."/>
            <person name="Stevens K."/>
            <person name="Paul R."/>
            <person name="Butterfield T."/>
            <person name="Britton M."/>
            <person name="Reagan R."/>
            <person name="Chakraborty S."/>
            <person name="Walawage S.L."/>
            <person name="Vasquez-Gross H.A."/>
            <person name="Cardeno C."/>
            <person name="Famula R."/>
            <person name="Pratt K."/>
            <person name="Kuruganti S."/>
            <person name="Aradhya M.K."/>
            <person name="Leslie C.A."/>
            <person name="Dandekar A.M."/>
            <person name="Salzberg S.L."/>
            <person name="Wegrzyn J.L."/>
            <person name="Langley C.H."/>
            <person name="Neale D.B."/>
        </authorList>
    </citation>
    <scope>NUCLEOTIDE SEQUENCE</scope>
    <source>
        <tissue evidence="5">Leaves</tissue>
    </source>
</reference>
<keyword evidence="4" id="KW-0732">Signal</keyword>
<dbReference type="PANTHER" id="PTHR13068">
    <property type="entry name" value="CGI-12 PROTEIN-RELATED"/>
    <property type="match status" value="1"/>
</dbReference>
<dbReference type="InterPro" id="IPR038538">
    <property type="entry name" value="MTERF_sf"/>
</dbReference>
<evidence type="ECO:0000256" key="3">
    <source>
        <dbReference type="ARBA" id="ARBA00022946"/>
    </source>
</evidence>
<sequence>MGFVPTTTSFILAVASMSTLSKVNWEKKMEVFRRSRWSENDFSSTFKVQPMLMTCSEQKIRDVIDFLMNTAGLKPSDVARCPNLFLTSVERRMIPRCAVMQVLMSKNLVRKDLDLIWRLNSKKQDFERSFVAPFVEDAPDVIKAYQGKKEFQGFSHCL</sequence>
<evidence type="ECO:0000256" key="4">
    <source>
        <dbReference type="SAM" id="SignalP"/>
    </source>
</evidence>
<evidence type="ECO:0000256" key="1">
    <source>
        <dbReference type="ARBA" id="ARBA00007692"/>
    </source>
</evidence>
<dbReference type="AlphaFoldDB" id="A0A833XYA5"/>
<feature type="signal peptide" evidence="4">
    <location>
        <begin position="1"/>
        <end position="21"/>
    </location>
</feature>
<keyword evidence="2" id="KW-0804">Transcription</keyword>
<dbReference type="Proteomes" id="UP000619265">
    <property type="component" value="Unassembled WGS sequence"/>
</dbReference>
<proteinExistence type="inferred from homology"/>
<dbReference type="Pfam" id="PF02536">
    <property type="entry name" value="mTERF"/>
    <property type="match status" value="1"/>
</dbReference>
<dbReference type="EMBL" id="LIHL02000001">
    <property type="protein sequence ID" value="KAF5479786.1"/>
    <property type="molecule type" value="Genomic_DNA"/>
</dbReference>
<organism evidence="5 6">
    <name type="scientific">Juglans regia</name>
    <name type="common">English walnut</name>
    <dbReference type="NCBI Taxonomy" id="51240"/>
    <lineage>
        <taxon>Eukaryota</taxon>
        <taxon>Viridiplantae</taxon>
        <taxon>Streptophyta</taxon>
        <taxon>Embryophyta</taxon>
        <taxon>Tracheophyta</taxon>
        <taxon>Spermatophyta</taxon>
        <taxon>Magnoliopsida</taxon>
        <taxon>eudicotyledons</taxon>
        <taxon>Gunneridae</taxon>
        <taxon>Pentapetalae</taxon>
        <taxon>rosids</taxon>
        <taxon>fabids</taxon>
        <taxon>Fagales</taxon>
        <taxon>Juglandaceae</taxon>
        <taxon>Juglans</taxon>
    </lineage>
</organism>
<comment type="caution">
    <text evidence="5">The sequence shown here is derived from an EMBL/GenBank/DDBJ whole genome shotgun (WGS) entry which is preliminary data.</text>
</comment>
<dbReference type="GO" id="GO:0006353">
    <property type="term" value="P:DNA-templated transcription termination"/>
    <property type="evidence" value="ECO:0007669"/>
    <property type="project" value="UniProtKB-KW"/>
</dbReference>
<keyword evidence="3" id="KW-0809">Transit peptide</keyword>
<comment type="similarity">
    <text evidence="1">Belongs to the mTERF family.</text>
</comment>
<dbReference type="GO" id="GO:0003676">
    <property type="term" value="F:nucleic acid binding"/>
    <property type="evidence" value="ECO:0007669"/>
    <property type="project" value="InterPro"/>
</dbReference>
<dbReference type="Gene3D" id="1.25.70.10">
    <property type="entry name" value="Transcription termination factor 3, mitochondrial"/>
    <property type="match status" value="1"/>
</dbReference>
<evidence type="ECO:0000256" key="2">
    <source>
        <dbReference type="ARBA" id="ARBA00022472"/>
    </source>
</evidence>
<evidence type="ECO:0000313" key="6">
    <source>
        <dbReference type="Proteomes" id="UP000619265"/>
    </source>
</evidence>
<feature type="chain" id="PRO_5032624242" evidence="4">
    <location>
        <begin position="22"/>
        <end position="158"/>
    </location>
</feature>